<dbReference type="InterPro" id="IPR053148">
    <property type="entry name" value="PD-DEXK-like_domain"/>
</dbReference>
<dbReference type="Pfam" id="PF17761">
    <property type="entry name" value="DUF1016_N"/>
    <property type="match status" value="1"/>
</dbReference>
<sequence>MSNKPSNTKFFSQIVDLLQSARKNVVRTINQTMVQTYYEIGRMIVEEEQNGKNRAEYGKRLLRDLSKVLTTEFGKGFSERNLEQMRQFYLVYSKPQTLSADFKGI</sequence>
<dbReference type="KEGG" id="fld:ABNE31_00305"/>
<dbReference type="InterPro" id="IPR041527">
    <property type="entry name" value="YhcG_N"/>
</dbReference>
<dbReference type="AlphaFoldDB" id="A0AAU7MYC1"/>
<accession>A0AAU7MYC1</accession>
<reference evidence="2" key="1">
    <citation type="submission" date="2024-05" db="EMBL/GenBank/DDBJ databases">
        <title>Draft Genome Sequences of Flagellimonas sp. MMG031 and Marinobacter sp. MMG032 Isolated from the dinoflagellate Symbiodinium pilosum.</title>
        <authorList>
            <person name="Shikuma N.J."/>
            <person name="Farrell M.V."/>
        </authorList>
    </citation>
    <scope>NUCLEOTIDE SEQUENCE</scope>
    <source>
        <strain evidence="2">MMG031</strain>
    </source>
</reference>
<gene>
    <name evidence="2" type="ORF">ABNE31_00305</name>
</gene>
<protein>
    <submittedName>
        <fullName evidence="2">DUF1016 N-terminal domain-containing protein</fullName>
    </submittedName>
</protein>
<organism evidence="2">
    <name type="scientific">Flagellimonas sp. MMG031</name>
    <dbReference type="NCBI Taxonomy" id="3158549"/>
    <lineage>
        <taxon>Bacteria</taxon>
        <taxon>Pseudomonadati</taxon>
        <taxon>Bacteroidota</taxon>
        <taxon>Flavobacteriia</taxon>
        <taxon>Flavobacteriales</taxon>
        <taxon>Flavobacteriaceae</taxon>
        <taxon>Flagellimonas</taxon>
    </lineage>
</organism>
<feature type="domain" description="YhcG N-terminal" evidence="1">
    <location>
        <begin position="14"/>
        <end position="99"/>
    </location>
</feature>
<proteinExistence type="predicted"/>
<evidence type="ECO:0000259" key="1">
    <source>
        <dbReference type="Pfam" id="PF17761"/>
    </source>
</evidence>
<name>A0AAU7MYC1_9FLAO</name>
<dbReference type="RefSeq" id="WP_349351954.1">
    <property type="nucleotide sequence ID" value="NZ_CP157804.1"/>
</dbReference>
<evidence type="ECO:0000313" key="2">
    <source>
        <dbReference type="EMBL" id="XBQ23374.1"/>
    </source>
</evidence>
<dbReference type="EMBL" id="CP157804">
    <property type="protein sequence ID" value="XBQ23374.1"/>
    <property type="molecule type" value="Genomic_DNA"/>
</dbReference>
<dbReference type="PANTHER" id="PTHR30547">
    <property type="entry name" value="UNCHARACTERIZED PROTEIN YHCG-RELATED"/>
    <property type="match status" value="1"/>
</dbReference>
<dbReference type="PANTHER" id="PTHR30547:SF5">
    <property type="entry name" value="NUCLEASE YHCG-RELATED"/>
    <property type="match status" value="1"/>
</dbReference>